<dbReference type="AlphaFoldDB" id="B8HQP0"/>
<keyword evidence="5 8" id="KW-0645">Protease</keyword>
<dbReference type="PROSITE" id="PS00501">
    <property type="entry name" value="SPASE_I_1"/>
    <property type="match status" value="1"/>
</dbReference>
<evidence type="ECO:0000256" key="1">
    <source>
        <dbReference type="ARBA" id="ARBA00000677"/>
    </source>
</evidence>
<evidence type="ECO:0000256" key="3">
    <source>
        <dbReference type="ARBA" id="ARBA00009370"/>
    </source>
</evidence>
<dbReference type="Pfam" id="PF10502">
    <property type="entry name" value="Peptidase_S26"/>
    <property type="match status" value="1"/>
</dbReference>
<dbReference type="NCBIfam" id="TIGR02227">
    <property type="entry name" value="sigpep_I_bact"/>
    <property type="match status" value="1"/>
</dbReference>
<dbReference type="eggNOG" id="COG0681">
    <property type="taxonomic scope" value="Bacteria"/>
</dbReference>
<evidence type="ECO:0000256" key="8">
    <source>
        <dbReference type="RuleBase" id="RU003993"/>
    </source>
</evidence>
<proteinExistence type="inferred from homology"/>
<dbReference type="Gene3D" id="2.10.109.10">
    <property type="entry name" value="Umud Fragment, subunit A"/>
    <property type="match status" value="1"/>
</dbReference>
<accession>B8HQP0</accession>
<dbReference type="PANTHER" id="PTHR43390:SF1">
    <property type="entry name" value="CHLOROPLAST PROCESSING PEPTIDASE"/>
    <property type="match status" value="1"/>
</dbReference>
<feature type="active site" evidence="7">
    <location>
        <position position="62"/>
    </location>
</feature>
<keyword evidence="6 8" id="KW-0378">Hydrolase</keyword>
<feature type="active site" evidence="7">
    <location>
        <position position="110"/>
    </location>
</feature>
<dbReference type="EC" id="3.4.21.89" evidence="4 8"/>
<dbReference type="InterPro" id="IPR036286">
    <property type="entry name" value="LexA/Signal_pep-like_sf"/>
</dbReference>
<sequence length="220" mass="24313">MPDDKMQPPSSDPTGDQSVTGKSPQHEESWWVEALKTVGLSLVLAFGIRTFVAEARYIPSGSMEPTLQINDRLIVDKMGYRFHLPERGDIVVFNPTDALIKDGFKDAFIKRIVGLPGDEVAIENGKVYINGRPLQENYLPSGVETTIDTCNGQAFLSQPQKVPPQAYLVLGDNRDNSFDGRCWGFVPQKNIIGRASIRFWPIDRAAFIPAGEPGQPVTNP</sequence>
<evidence type="ECO:0000256" key="9">
    <source>
        <dbReference type="RuleBase" id="RU362042"/>
    </source>
</evidence>
<reference evidence="12" key="1">
    <citation type="submission" date="2009-01" db="EMBL/GenBank/DDBJ databases">
        <title>Complete sequence of chromosome Cyanothece sp. PCC 7425.</title>
        <authorList>
            <consortium name="US DOE Joint Genome Institute"/>
            <person name="Lucas S."/>
            <person name="Copeland A."/>
            <person name="Lapidus A."/>
            <person name="Glavina del Rio T."/>
            <person name="Dalin E."/>
            <person name="Tice H."/>
            <person name="Bruce D."/>
            <person name="Goodwin L."/>
            <person name="Pitluck S."/>
            <person name="Sims D."/>
            <person name="Meineke L."/>
            <person name="Brettin T."/>
            <person name="Detter J.C."/>
            <person name="Han C."/>
            <person name="Larimer F."/>
            <person name="Land M."/>
            <person name="Hauser L."/>
            <person name="Kyrpides N."/>
            <person name="Ovchinnikova G."/>
            <person name="Liberton M."/>
            <person name="Stoeckel J."/>
            <person name="Banerjee A."/>
            <person name="Singh A."/>
            <person name="Page L."/>
            <person name="Sato H."/>
            <person name="Zhao L."/>
            <person name="Sherman L."/>
            <person name="Pakrasi H."/>
            <person name="Richardson P."/>
        </authorList>
    </citation>
    <scope>NUCLEOTIDE SEQUENCE</scope>
    <source>
        <strain evidence="12">PCC 7425</strain>
    </source>
</reference>
<dbReference type="CDD" id="cd06530">
    <property type="entry name" value="S26_SPase_I"/>
    <property type="match status" value="1"/>
</dbReference>
<organism evidence="12">
    <name type="scientific">Cyanothece sp. (strain PCC 7425 / ATCC 29141)</name>
    <dbReference type="NCBI Taxonomy" id="395961"/>
    <lineage>
        <taxon>Bacteria</taxon>
        <taxon>Bacillati</taxon>
        <taxon>Cyanobacteriota</taxon>
        <taxon>Cyanophyceae</taxon>
        <taxon>Gomontiellales</taxon>
        <taxon>Cyanothecaceae</taxon>
        <taxon>Cyanothece</taxon>
    </lineage>
</organism>
<dbReference type="GO" id="GO:0006465">
    <property type="term" value="P:signal peptide processing"/>
    <property type="evidence" value="ECO:0007669"/>
    <property type="project" value="InterPro"/>
</dbReference>
<dbReference type="InterPro" id="IPR019757">
    <property type="entry name" value="Pept_S26A_signal_pept_1_Lys-AS"/>
</dbReference>
<evidence type="ECO:0000313" key="12">
    <source>
        <dbReference type="EMBL" id="ACL44030.1"/>
    </source>
</evidence>
<dbReference type="GO" id="GO:0009003">
    <property type="term" value="F:signal peptidase activity"/>
    <property type="evidence" value="ECO:0007669"/>
    <property type="project" value="UniProtKB-EC"/>
</dbReference>
<dbReference type="STRING" id="395961.Cyan7425_1661"/>
<dbReference type="PRINTS" id="PR00727">
    <property type="entry name" value="LEADERPTASE"/>
</dbReference>
<dbReference type="HOGENOM" id="CLU_028723_5_1_3"/>
<comment type="similarity">
    <text evidence="3 9">Belongs to the peptidase S26 family.</text>
</comment>
<dbReference type="PROSITE" id="PS00760">
    <property type="entry name" value="SPASE_I_2"/>
    <property type="match status" value="1"/>
</dbReference>
<evidence type="ECO:0000256" key="7">
    <source>
        <dbReference type="PIRSR" id="PIRSR600223-1"/>
    </source>
</evidence>
<evidence type="ECO:0000256" key="5">
    <source>
        <dbReference type="ARBA" id="ARBA00022670"/>
    </source>
</evidence>
<dbReference type="InterPro" id="IPR019758">
    <property type="entry name" value="Pept_S26A_signal_pept_1_CS"/>
</dbReference>
<dbReference type="InterPro" id="IPR019533">
    <property type="entry name" value="Peptidase_S26"/>
</dbReference>
<feature type="domain" description="Peptidase S26" evidence="11">
    <location>
        <begin position="32"/>
        <end position="200"/>
    </location>
</feature>
<comment type="subcellular location">
    <subcellularLocation>
        <location evidence="2">Cell membrane</location>
        <topology evidence="2">Single-pass type II membrane protein</topology>
    </subcellularLocation>
    <subcellularLocation>
        <location evidence="9">Membrane</location>
        <topology evidence="9">Single-pass type II membrane protein</topology>
    </subcellularLocation>
</comment>
<evidence type="ECO:0000256" key="2">
    <source>
        <dbReference type="ARBA" id="ARBA00004401"/>
    </source>
</evidence>
<dbReference type="OrthoDB" id="9802919at2"/>
<protein>
    <recommendedName>
        <fullName evidence="4 8">Signal peptidase I</fullName>
        <ecNumber evidence="4 8">3.4.21.89</ecNumber>
    </recommendedName>
</protein>
<comment type="catalytic activity">
    <reaction evidence="1 8">
        <text>Cleavage of hydrophobic, N-terminal signal or leader sequences from secreted and periplasmic proteins.</text>
        <dbReference type="EC" id="3.4.21.89"/>
    </reaction>
</comment>
<dbReference type="GO" id="GO:0005886">
    <property type="term" value="C:plasma membrane"/>
    <property type="evidence" value="ECO:0007669"/>
    <property type="project" value="UniProtKB-SubCell"/>
</dbReference>
<dbReference type="GO" id="GO:0004252">
    <property type="term" value="F:serine-type endopeptidase activity"/>
    <property type="evidence" value="ECO:0007669"/>
    <property type="project" value="InterPro"/>
</dbReference>
<evidence type="ECO:0000256" key="10">
    <source>
        <dbReference type="SAM" id="MobiDB-lite"/>
    </source>
</evidence>
<feature type="compositionally biased region" description="Polar residues" evidence="10">
    <location>
        <begin position="8"/>
        <end position="23"/>
    </location>
</feature>
<dbReference type="EMBL" id="CP001344">
    <property type="protein sequence ID" value="ACL44030.1"/>
    <property type="molecule type" value="Genomic_DNA"/>
</dbReference>
<evidence type="ECO:0000256" key="4">
    <source>
        <dbReference type="ARBA" id="ARBA00013208"/>
    </source>
</evidence>
<dbReference type="InterPro" id="IPR000223">
    <property type="entry name" value="Pept_S26A_signal_pept_1"/>
</dbReference>
<evidence type="ECO:0000259" key="11">
    <source>
        <dbReference type="Pfam" id="PF10502"/>
    </source>
</evidence>
<dbReference type="KEGG" id="cyn:Cyan7425_1661"/>
<dbReference type="InterPro" id="IPR019756">
    <property type="entry name" value="Pept_S26A_signal_pept_1_Ser-AS"/>
</dbReference>
<dbReference type="PROSITE" id="PS00761">
    <property type="entry name" value="SPASE_I_3"/>
    <property type="match status" value="1"/>
</dbReference>
<feature type="region of interest" description="Disordered" evidence="10">
    <location>
        <begin position="1"/>
        <end position="24"/>
    </location>
</feature>
<evidence type="ECO:0000256" key="6">
    <source>
        <dbReference type="ARBA" id="ARBA00022801"/>
    </source>
</evidence>
<dbReference type="PANTHER" id="PTHR43390">
    <property type="entry name" value="SIGNAL PEPTIDASE I"/>
    <property type="match status" value="1"/>
</dbReference>
<name>B8HQP0_CYAP4</name>
<dbReference type="MEROPS" id="S26.A02"/>
<dbReference type="SUPFAM" id="SSF51306">
    <property type="entry name" value="LexA/Signal peptidase"/>
    <property type="match status" value="1"/>
</dbReference>
<gene>
    <name evidence="12" type="ordered locus">Cyan7425_1661</name>
</gene>